<feature type="region of interest" description="Disordered" evidence="1">
    <location>
        <begin position="73"/>
        <end position="161"/>
    </location>
</feature>
<comment type="caution">
    <text evidence="2">The sequence shown here is derived from an EMBL/GenBank/DDBJ whole genome shotgun (WGS) entry which is preliminary data.</text>
</comment>
<feature type="compositionally biased region" description="Polar residues" evidence="1">
    <location>
        <begin position="94"/>
        <end position="110"/>
    </location>
</feature>
<reference evidence="2 3" key="1">
    <citation type="submission" date="2024-01" db="EMBL/GenBank/DDBJ databases">
        <title>A draft genome for a cacao thread blight-causing isolate of Paramarasmius palmivorus.</title>
        <authorList>
            <person name="Baruah I.K."/>
            <person name="Bukari Y."/>
            <person name="Amoako-Attah I."/>
            <person name="Meinhardt L.W."/>
            <person name="Bailey B.A."/>
            <person name="Cohen S.P."/>
        </authorList>
    </citation>
    <scope>NUCLEOTIDE SEQUENCE [LARGE SCALE GENOMIC DNA]</scope>
    <source>
        <strain evidence="2 3">GH-12</strain>
    </source>
</reference>
<dbReference type="AlphaFoldDB" id="A0AAW0BKC6"/>
<dbReference type="Gene3D" id="3.60.130.30">
    <property type="match status" value="1"/>
</dbReference>
<evidence type="ECO:0000313" key="3">
    <source>
        <dbReference type="Proteomes" id="UP001383192"/>
    </source>
</evidence>
<gene>
    <name evidence="2" type="ORF">VNI00_015555</name>
</gene>
<evidence type="ECO:0000313" key="2">
    <source>
        <dbReference type="EMBL" id="KAK7026682.1"/>
    </source>
</evidence>
<feature type="compositionally biased region" description="Low complexity" evidence="1">
    <location>
        <begin position="119"/>
        <end position="128"/>
    </location>
</feature>
<organism evidence="2 3">
    <name type="scientific">Paramarasmius palmivorus</name>
    <dbReference type="NCBI Taxonomy" id="297713"/>
    <lineage>
        <taxon>Eukaryota</taxon>
        <taxon>Fungi</taxon>
        <taxon>Dikarya</taxon>
        <taxon>Basidiomycota</taxon>
        <taxon>Agaricomycotina</taxon>
        <taxon>Agaricomycetes</taxon>
        <taxon>Agaricomycetidae</taxon>
        <taxon>Agaricales</taxon>
        <taxon>Marasmiineae</taxon>
        <taxon>Marasmiaceae</taxon>
        <taxon>Paramarasmius</taxon>
    </lineage>
</organism>
<protein>
    <submittedName>
        <fullName evidence="2">Uncharacterized protein</fullName>
    </submittedName>
</protein>
<dbReference type="EMBL" id="JAYKXP010000102">
    <property type="protein sequence ID" value="KAK7026682.1"/>
    <property type="molecule type" value="Genomic_DNA"/>
</dbReference>
<feature type="compositionally biased region" description="Basic and acidic residues" evidence="1">
    <location>
        <begin position="142"/>
        <end position="161"/>
    </location>
</feature>
<sequence length="564" mass="63439">MSRPPQQSTCSFGEEEIQILRFPDFDLEESLRSENERELQFKNASAFPDEILDLDYEVVEEASVPHVRDFLESRGHDQRSSSASCSGNPASISRQSSSPRPNTSKRNTNIPIKPHSPALPTVSTTTLKSPKKLTARQLRSQRKTELSRARRKKAAQDRDAQNDIDSYVLQTAQSAIPHSIDFNALSMPASEPGWIGTKELPKSELPPVSNLRNFHWDGKVTVVLLDRLDRIWTVLGAPPPKAKDWDEVNSSLMEALEDYDKNSEFNDEDMSNRRSGGSIIGNKYAVRNTGVSQGGGQKQPGNIAVRSLKNKAAIETLSKNECLGRLVGHTSRLYSTFANKLAAESRRICQELQEKDPALSYPSQSSHSTSYWAARSYNTAGRSKVAAAASVRHTDFGNWAPGWCCVTAIGEFDPDQGGQLILWNVGLRIRFPPGCSILFPSAVITHSNEPIRPGEKRYSIVEYSAGGLFRWVYNGFQTDEDLLKGLKGKELERWKTERSCRWKSNVRMYTKWQELLRGDYKGEELGNESDLTDYEYCKTEEVESDLTDYEYLTDEPPARKRAKL</sequence>
<dbReference type="Proteomes" id="UP001383192">
    <property type="component" value="Unassembled WGS sequence"/>
</dbReference>
<name>A0AAW0BKC6_9AGAR</name>
<proteinExistence type="predicted"/>
<evidence type="ECO:0000256" key="1">
    <source>
        <dbReference type="SAM" id="MobiDB-lite"/>
    </source>
</evidence>
<accession>A0AAW0BKC6</accession>
<feature type="compositionally biased region" description="Low complexity" evidence="1">
    <location>
        <begin position="80"/>
        <end position="93"/>
    </location>
</feature>
<keyword evidence="3" id="KW-1185">Reference proteome</keyword>